<dbReference type="Proteomes" id="UP000316777">
    <property type="component" value="Segment"/>
</dbReference>
<proteinExistence type="predicted"/>
<dbReference type="EMBL" id="MK937592">
    <property type="protein sequence ID" value="QDH91838.1"/>
    <property type="molecule type" value="Genomic_DNA"/>
</dbReference>
<protein>
    <submittedName>
        <fullName evidence="1">Uncharacterized protein</fullName>
    </submittedName>
</protein>
<reference evidence="1 2" key="1">
    <citation type="submission" date="2019-05" db="EMBL/GenBank/DDBJ databases">
        <authorList>
            <person name="Pope W.H."/>
            <person name="Garlena R.A."/>
            <person name="Russell D.A."/>
            <person name="Jacobs-Sera D."/>
            <person name="Hatfull G.F."/>
        </authorList>
    </citation>
    <scope>NUCLEOTIDE SEQUENCE [LARGE SCALE GENOMIC DNA]</scope>
</reference>
<evidence type="ECO:0000313" key="1">
    <source>
        <dbReference type="EMBL" id="QDH91838.1"/>
    </source>
</evidence>
<keyword evidence="2" id="KW-1185">Reference proteome</keyword>
<dbReference type="KEGG" id="vg:64767084"/>
<gene>
    <name evidence="1" type="primary">163</name>
    <name evidence="1" type="ORF">SEA_PHRAPPUCCINO_163</name>
</gene>
<name>A0A514DE15_9CAUD</name>
<dbReference type="GeneID" id="64767084"/>
<sequence>MTLQLRLDPAHPLYDPVRTAVRQKEPPYWWRGPLKREEMITATVTFGEHTAEYALVGIDEAVGSPTYDFITTWQPLYNGSLIGPRRGA</sequence>
<accession>A0A514DE15</accession>
<dbReference type="RefSeq" id="YP_010059852.1">
    <property type="nucleotide sequence ID" value="NC_054727.1"/>
</dbReference>
<evidence type="ECO:0000313" key="2">
    <source>
        <dbReference type="Proteomes" id="UP000316777"/>
    </source>
</evidence>
<organism evidence="1 2">
    <name type="scientific">Mycobacterium phage Phrappuccino</name>
    <dbReference type="NCBI Taxonomy" id="2591223"/>
    <lineage>
        <taxon>Viruses</taxon>
        <taxon>Duplodnaviria</taxon>
        <taxon>Heunggongvirae</taxon>
        <taxon>Uroviricota</taxon>
        <taxon>Caudoviricetes</taxon>
        <taxon>Phrappuccinovirus</taxon>
        <taxon>Phrappuccinovirus phrappuccino</taxon>
        <taxon>Phreappuccinovirus Phrappuccino</taxon>
    </lineage>
</organism>